<evidence type="ECO:0000256" key="1">
    <source>
        <dbReference type="SAM" id="SignalP"/>
    </source>
</evidence>
<evidence type="ECO:0000313" key="3">
    <source>
        <dbReference type="EMBL" id="ANK14121.1"/>
    </source>
</evidence>
<dbReference type="Proteomes" id="UP000078263">
    <property type="component" value="Chromosome"/>
</dbReference>
<keyword evidence="1" id="KW-0732">Signal</keyword>
<dbReference type="KEGG" id="pns:A9D12_05615"/>
<reference evidence="3 4" key="1">
    <citation type="submission" date="2016-05" db="EMBL/GenBank/DDBJ databases">
        <title>Compelete Genome Sequence of Bacteriochlorophyll-Synthesizing Bacterium Porphyrobacter neustonensis DSM 9434.</title>
        <authorList>
            <person name="Shi X.-L."/>
            <person name="Wu Y.-H."/>
            <person name="Cheng H."/>
            <person name="Xu L."/>
            <person name="Zhang X.-Q."/>
            <person name="Wang C.-S."/>
            <person name="Xu X.-W."/>
        </authorList>
    </citation>
    <scope>NUCLEOTIDE SEQUENCE [LARGE SCALE GENOMIC DNA]</scope>
    <source>
        <strain evidence="3 4">DSM 9434</strain>
    </source>
</reference>
<feature type="chain" id="PRO_5008251872" description="DUF2147 domain-containing protein" evidence="1">
    <location>
        <begin position="25"/>
        <end position="142"/>
    </location>
</feature>
<sequence>MIKTRIAGAAIAFGAAALALPAWAAEPITGRWVTQDKAAVVAIAPCGAALCGRIERFLVPAAQGNDQRDVNNPDPAKRTRKLLGTAILSGLAADGDGWRGQVYDPKKGKTYTAKLRRKPDGTLEVKGCLGPFCQAQVWKRAS</sequence>
<dbReference type="Gene3D" id="2.40.128.520">
    <property type="match status" value="1"/>
</dbReference>
<dbReference type="PANTHER" id="PTHR36919:SF2">
    <property type="entry name" value="BLL6627 PROTEIN"/>
    <property type="match status" value="1"/>
</dbReference>
<feature type="domain" description="DUF2147" evidence="2">
    <location>
        <begin position="30"/>
        <end position="140"/>
    </location>
</feature>
<keyword evidence="4" id="KW-1185">Reference proteome</keyword>
<accession>A0A192D7X1</accession>
<evidence type="ECO:0000313" key="4">
    <source>
        <dbReference type="Proteomes" id="UP000078263"/>
    </source>
</evidence>
<organism evidence="3 4">
    <name type="scientific">Erythrobacter neustonensis</name>
    <dbReference type="NCBI Taxonomy" id="1112"/>
    <lineage>
        <taxon>Bacteria</taxon>
        <taxon>Pseudomonadati</taxon>
        <taxon>Pseudomonadota</taxon>
        <taxon>Alphaproteobacteria</taxon>
        <taxon>Sphingomonadales</taxon>
        <taxon>Erythrobacteraceae</taxon>
        <taxon>Erythrobacter/Porphyrobacter group</taxon>
        <taxon>Erythrobacter</taxon>
    </lineage>
</organism>
<name>A0A192D7X1_9SPHN</name>
<dbReference type="AlphaFoldDB" id="A0A192D7X1"/>
<gene>
    <name evidence="3" type="ORF">A9D12_05615</name>
</gene>
<evidence type="ECO:0000259" key="2">
    <source>
        <dbReference type="Pfam" id="PF09917"/>
    </source>
</evidence>
<dbReference type="EMBL" id="CP016033">
    <property type="protein sequence ID" value="ANK14121.1"/>
    <property type="molecule type" value="Genomic_DNA"/>
</dbReference>
<protein>
    <recommendedName>
        <fullName evidence="2">DUF2147 domain-containing protein</fullName>
    </recommendedName>
</protein>
<dbReference type="Pfam" id="PF09917">
    <property type="entry name" value="DUF2147"/>
    <property type="match status" value="1"/>
</dbReference>
<dbReference type="PANTHER" id="PTHR36919">
    <property type="entry name" value="BLR1215 PROTEIN"/>
    <property type="match status" value="1"/>
</dbReference>
<proteinExistence type="predicted"/>
<feature type="signal peptide" evidence="1">
    <location>
        <begin position="1"/>
        <end position="24"/>
    </location>
</feature>
<dbReference type="RefSeq" id="WP_068353755.1">
    <property type="nucleotide sequence ID" value="NZ_CP016033.1"/>
</dbReference>
<dbReference type="InterPro" id="IPR019223">
    <property type="entry name" value="DUF2147"/>
</dbReference>